<organism evidence="3">
    <name type="scientific">Gongylonema pulchrum</name>
    <dbReference type="NCBI Taxonomy" id="637853"/>
    <lineage>
        <taxon>Eukaryota</taxon>
        <taxon>Metazoa</taxon>
        <taxon>Ecdysozoa</taxon>
        <taxon>Nematoda</taxon>
        <taxon>Chromadorea</taxon>
        <taxon>Rhabditida</taxon>
        <taxon>Spirurina</taxon>
        <taxon>Spiruromorpha</taxon>
        <taxon>Spiruroidea</taxon>
        <taxon>Gongylonematidae</taxon>
        <taxon>Gongylonema</taxon>
    </lineage>
</organism>
<proteinExistence type="predicted"/>
<feature type="compositionally biased region" description="Low complexity" evidence="2">
    <location>
        <begin position="386"/>
        <end position="402"/>
    </location>
</feature>
<evidence type="ECO:0000256" key="1">
    <source>
        <dbReference type="SAM" id="Coils"/>
    </source>
</evidence>
<evidence type="ECO:0000313" key="3">
    <source>
        <dbReference type="WBParaSite" id="GPUH_0001311801-mRNA-1"/>
    </source>
</evidence>
<sequence>LEAAMIGSQIPSTSIPATSFIIPVINAKNPSRILRSASGQFIVSAATTPTTQQLMAQEVVDKEIEVNAFRRESEEAKAHLAKVKVRLGELEKECVAYREKAMAIDANRNSTLATSLEKIAAQEREIAMLKSELERNAQLVKDMDRIKKEHEFLELQNESLNAMLDSKEAAIRDLEDNILAMKMDAACKLESGSATPKADAFSLFDIDSTKFFPDTKTPITSGAVNAFRRESEEAKAHLAKVKVRLGELEKECVAYREKAMAIDANRNSTLATSLEKIAAQEREIAMLKSELERNAQLVKDMDRIKKEHEFLELQNESLNAMLDSKEAAIRDLEDNILAMKMDAACKLESGSATPKADAFSLFDIDSTKFFPDTKTPITSGANDGPGSAQISQGMASSSSSEGGKIQLSAATSKFIWKQLNTTLECRVLAKCLKDIAAKAITGDIPSVDRLLGCRSDSMSESEPEPARTTPKSMSLSCAEKHIKKVAEDLERVEKDLNSLRESFVEYYQRKIAEELKQDESCRIQ</sequence>
<feature type="region of interest" description="Disordered" evidence="2">
    <location>
        <begin position="455"/>
        <end position="474"/>
    </location>
</feature>
<evidence type="ECO:0000256" key="2">
    <source>
        <dbReference type="SAM" id="MobiDB-lite"/>
    </source>
</evidence>
<keyword evidence="1" id="KW-0175">Coiled coil</keyword>
<feature type="coiled-coil region" evidence="1">
    <location>
        <begin position="73"/>
        <end position="184"/>
    </location>
</feature>
<name>A0A183DWL3_9BILA</name>
<dbReference type="WBParaSite" id="GPUH_0001311801-mRNA-1">
    <property type="protein sequence ID" value="GPUH_0001311801-mRNA-1"/>
    <property type="gene ID" value="GPUH_0001311801"/>
</dbReference>
<feature type="region of interest" description="Disordered" evidence="2">
    <location>
        <begin position="373"/>
        <end position="402"/>
    </location>
</feature>
<accession>A0A183DWL3</accession>
<reference evidence="3" key="1">
    <citation type="submission" date="2016-06" db="UniProtKB">
        <authorList>
            <consortium name="WormBaseParasite"/>
        </authorList>
    </citation>
    <scope>IDENTIFICATION</scope>
</reference>
<feature type="coiled-coil region" evidence="1">
    <location>
        <begin position="475"/>
        <end position="509"/>
    </location>
</feature>
<protein>
    <submittedName>
        <fullName evidence="3">Filament-like plant protein</fullName>
    </submittedName>
</protein>
<feature type="coiled-coil region" evidence="1">
    <location>
        <begin position="231"/>
        <end position="342"/>
    </location>
</feature>
<dbReference type="AlphaFoldDB" id="A0A183DWL3"/>